<dbReference type="Proteomes" id="UP000663848">
    <property type="component" value="Unassembled WGS sequence"/>
</dbReference>
<accession>A0A822EBB6</accession>
<feature type="non-terminal residue" evidence="2">
    <location>
        <position position="41"/>
    </location>
</feature>
<protein>
    <submittedName>
        <fullName evidence="2">Uncharacterized protein</fullName>
    </submittedName>
</protein>
<dbReference type="AlphaFoldDB" id="A0A822EBB6"/>
<gene>
    <name evidence="2" type="ORF">QYT958_LOCUS44689</name>
    <name evidence="1" type="ORF">UJA718_LOCUS48254</name>
</gene>
<dbReference type="EMBL" id="CAJOBR010070525">
    <property type="protein sequence ID" value="CAF5098149.1"/>
    <property type="molecule type" value="Genomic_DNA"/>
</dbReference>
<evidence type="ECO:0000313" key="1">
    <source>
        <dbReference type="EMBL" id="CAF4961201.1"/>
    </source>
</evidence>
<keyword evidence="4" id="KW-1185">Reference proteome</keyword>
<organism evidence="2 3">
    <name type="scientific">Rotaria socialis</name>
    <dbReference type="NCBI Taxonomy" id="392032"/>
    <lineage>
        <taxon>Eukaryota</taxon>
        <taxon>Metazoa</taxon>
        <taxon>Spiralia</taxon>
        <taxon>Gnathifera</taxon>
        <taxon>Rotifera</taxon>
        <taxon>Eurotatoria</taxon>
        <taxon>Bdelloidea</taxon>
        <taxon>Philodinida</taxon>
        <taxon>Philodinidae</taxon>
        <taxon>Rotaria</taxon>
    </lineage>
</organism>
<reference evidence="2" key="1">
    <citation type="submission" date="2021-02" db="EMBL/GenBank/DDBJ databases">
        <authorList>
            <person name="Nowell W R."/>
        </authorList>
    </citation>
    <scope>NUCLEOTIDE SEQUENCE</scope>
</reference>
<evidence type="ECO:0000313" key="2">
    <source>
        <dbReference type="EMBL" id="CAF5098149.1"/>
    </source>
</evidence>
<evidence type="ECO:0000313" key="4">
    <source>
        <dbReference type="Proteomes" id="UP000663873"/>
    </source>
</evidence>
<proteinExistence type="predicted"/>
<dbReference type="Proteomes" id="UP000663873">
    <property type="component" value="Unassembled WGS sequence"/>
</dbReference>
<comment type="caution">
    <text evidence="2">The sequence shown here is derived from an EMBL/GenBank/DDBJ whole genome shotgun (WGS) entry which is preliminary data.</text>
</comment>
<dbReference type="EMBL" id="CAJOBP010095599">
    <property type="protein sequence ID" value="CAF4961201.1"/>
    <property type="molecule type" value="Genomic_DNA"/>
</dbReference>
<name>A0A822EBB6_9BILA</name>
<evidence type="ECO:0000313" key="3">
    <source>
        <dbReference type="Proteomes" id="UP000663848"/>
    </source>
</evidence>
<sequence length="41" mass="4381">MNAIAARQSNMVQRSQCILKKKISVFDDAPMTINMAGAVGA</sequence>